<feature type="domain" description="GHMP kinase N-terminal" evidence="10">
    <location>
        <begin position="32"/>
        <end position="118"/>
    </location>
</feature>
<dbReference type="InterPro" id="IPR014721">
    <property type="entry name" value="Ribsml_uS5_D2-typ_fold_subgr"/>
</dbReference>
<evidence type="ECO:0000259" key="10">
    <source>
        <dbReference type="Pfam" id="PF00288"/>
    </source>
</evidence>
<evidence type="ECO:0000256" key="2">
    <source>
        <dbReference type="ARBA" id="ARBA00022516"/>
    </source>
</evidence>
<dbReference type="Gene3D" id="3.30.70.890">
    <property type="entry name" value="GHMP kinase, C-terminal domain"/>
    <property type="match status" value="1"/>
</dbReference>
<evidence type="ECO:0000313" key="11">
    <source>
        <dbReference type="EMBL" id="PIR71494.1"/>
    </source>
</evidence>
<comment type="caution">
    <text evidence="11">The sequence shown here is derived from an EMBL/GenBank/DDBJ whole genome shotgun (WGS) entry which is preliminary data.</text>
</comment>
<keyword evidence="1" id="KW-0963">Cytoplasm</keyword>
<sequence length="227" mass="25353">DKILIDAPEMKISDFSLSLADLDREQPKEVRFVLEAVKNFFRKYNIESGLKIKTESQFSAEYGFGSSSAVTVCTIKALAELFEIKVEEKEIFDLAYKTVLDIQGVGSGFDIAAAIYGGVIYFVTGGKIIEPLTVHPVKSLRGKFNGVKDIPLIVGYTGVKASTSEIVKQVKAEMEKNPEYYERLYDDISQIVEKAKIAMENSNWQEAGKLMSENQEILKKFKAPSVE</sequence>
<evidence type="ECO:0000256" key="5">
    <source>
        <dbReference type="ARBA" id="ARBA00022777"/>
    </source>
</evidence>
<dbReference type="SUPFAM" id="SSF54211">
    <property type="entry name" value="Ribosomal protein S5 domain 2-like"/>
    <property type="match status" value="1"/>
</dbReference>
<keyword evidence="7" id="KW-0460">Magnesium</keyword>
<organism evidence="11 12">
    <name type="scientific">Candidatus Nealsonbacteria bacterium CG10_big_fil_rev_8_21_14_0_10_37_25</name>
    <dbReference type="NCBI Taxonomy" id="1974711"/>
    <lineage>
        <taxon>Bacteria</taxon>
        <taxon>Candidatus Nealsoniibacteriota</taxon>
    </lineage>
</organism>
<dbReference type="Pfam" id="PF00288">
    <property type="entry name" value="GHMP_kinases_N"/>
    <property type="match status" value="1"/>
</dbReference>
<dbReference type="InterPro" id="IPR020568">
    <property type="entry name" value="Ribosomal_Su5_D2-typ_SF"/>
</dbReference>
<evidence type="ECO:0000256" key="3">
    <source>
        <dbReference type="ARBA" id="ARBA00022679"/>
    </source>
</evidence>
<dbReference type="GO" id="GO:0004496">
    <property type="term" value="F:mevalonate kinase activity"/>
    <property type="evidence" value="ECO:0007669"/>
    <property type="project" value="InterPro"/>
</dbReference>
<evidence type="ECO:0000256" key="4">
    <source>
        <dbReference type="ARBA" id="ARBA00022741"/>
    </source>
</evidence>
<evidence type="ECO:0000256" key="1">
    <source>
        <dbReference type="ARBA" id="ARBA00022490"/>
    </source>
</evidence>
<dbReference type="PANTHER" id="PTHR43290:SF2">
    <property type="entry name" value="MEVALONATE KINASE"/>
    <property type="match status" value="1"/>
</dbReference>
<evidence type="ECO:0000256" key="9">
    <source>
        <dbReference type="ARBA" id="ARBA00029438"/>
    </source>
</evidence>
<evidence type="ECO:0000256" key="7">
    <source>
        <dbReference type="ARBA" id="ARBA00022842"/>
    </source>
</evidence>
<dbReference type="GO" id="GO:0005829">
    <property type="term" value="C:cytosol"/>
    <property type="evidence" value="ECO:0007669"/>
    <property type="project" value="TreeGrafter"/>
</dbReference>
<feature type="non-terminal residue" evidence="11">
    <location>
        <position position="227"/>
    </location>
</feature>
<name>A0A2H0TKJ5_9BACT</name>
<dbReference type="GO" id="GO:0019287">
    <property type="term" value="P:isopentenyl diphosphate biosynthetic process, mevalonate pathway"/>
    <property type="evidence" value="ECO:0007669"/>
    <property type="project" value="UniProtKB-UniPathway"/>
</dbReference>
<keyword evidence="8" id="KW-0443">Lipid metabolism</keyword>
<dbReference type="AlphaFoldDB" id="A0A2H0TKJ5"/>
<dbReference type="UniPathway" id="UPA00057">
    <property type="reaction ID" value="UER00098"/>
</dbReference>
<evidence type="ECO:0000256" key="6">
    <source>
        <dbReference type="ARBA" id="ARBA00022840"/>
    </source>
</evidence>
<protein>
    <recommendedName>
        <fullName evidence="10">GHMP kinase N-terminal domain-containing protein</fullName>
    </recommendedName>
</protein>
<keyword evidence="6" id="KW-0067">ATP-binding</keyword>
<dbReference type="InterPro" id="IPR036554">
    <property type="entry name" value="GHMP_kinase_C_sf"/>
</dbReference>
<dbReference type="InterPro" id="IPR006205">
    <property type="entry name" value="Mev_gal_kin"/>
</dbReference>
<dbReference type="GO" id="GO:0005524">
    <property type="term" value="F:ATP binding"/>
    <property type="evidence" value="ECO:0007669"/>
    <property type="project" value="UniProtKB-KW"/>
</dbReference>
<accession>A0A2H0TKJ5</accession>
<keyword evidence="5" id="KW-0418">Kinase</keyword>
<dbReference type="Proteomes" id="UP000228909">
    <property type="component" value="Unassembled WGS sequence"/>
</dbReference>
<dbReference type="SUPFAM" id="SSF55060">
    <property type="entry name" value="GHMP Kinase, C-terminal domain"/>
    <property type="match status" value="1"/>
</dbReference>
<evidence type="ECO:0000256" key="8">
    <source>
        <dbReference type="ARBA" id="ARBA00023098"/>
    </source>
</evidence>
<feature type="non-terminal residue" evidence="11">
    <location>
        <position position="1"/>
    </location>
</feature>
<keyword evidence="4" id="KW-0547">Nucleotide-binding</keyword>
<dbReference type="Gene3D" id="3.30.230.10">
    <property type="match status" value="1"/>
</dbReference>
<comment type="pathway">
    <text evidence="9">Isoprenoid biosynthesis; isopentenyl diphosphate biosynthesis via mevalonate pathway; isopentenyl diphosphate from (R)-mevalonate: step 1/3.</text>
</comment>
<reference evidence="12" key="1">
    <citation type="submission" date="2017-09" db="EMBL/GenBank/DDBJ databases">
        <title>Depth-based differentiation of microbial function through sediment-hosted aquifers and enrichment of novel symbionts in the deep terrestrial subsurface.</title>
        <authorList>
            <person name="Probst A.J."/>
            <person name="Ladd B."/>
            <person name="Jarett J.K."/>
            <person name="Geller-Mcgrath D.E."/>
            <person name="Sieber C.M.K."/>
            <person name="Emerson J.B."/>
            <person name="Anantharaman K."/>
            <person name="Thomas B.C."/>
            <person name="Malmstrom R."/>
            <person name="Stieglmeier M."/>
            <person name="Klingl A."/>
            <person name="Woyke T."/>
            <person name="Ryan C.M."/>
            <person name="Banfield J.F."/>
        </authorList>
    </citation>
    <scope>NUCLEOTIDE SEQUENCE [LARGE SCALE GENOMIC DNA]</scope>
</reference>
<keyword evidence="3" id="KW-0808">Transferase</keyword>
<dbReference type="EMBL" id="PFCK01000066">
    <property type="protein sequence ID" value="PIR71494.1"/>
    <property type="molecule type" value="Genomic_DNA"/>
</dbReference>
<dbReference type="InterPro" id="IPR006204">
    <property type="entry name" value="GHMP_kinase_N_dom"/>
</dbReference>
<keyword evidence="2" id="KW-0444">Lipid biosynthesis</keyword>
<gene>
    <name evidence="11" type="ORF">COU43_02365</name>
</gene>
<proteinExistence type="predicted"/>
<evidence type="ECO:0000313" key="12">
    <source>
        <dbReference type="Proteomes" id="UP000228909"/>
    </source>
</evidence>
<dbReference type="PANTHER" id="PTHR43290">
    <property type="entry name" value="MEVALONATE KINASE"/>
    <property type="match status" value="1"/>
</dbReference>